<dbReference type="InterPro" id="IPR036770">
    <property type="entry name" value="Ankyrin_rpt-contain_sf"/>
</dbReference>
<sequence length="184" mass="19852">MTALVLLPPSSDAPIDESDAADDAIYLLALKKDSNKTYMGNTAASTEVKSNNNNNQQQIIATTTTTSTAPPSSMSKTVPTPKGEYHPHLFPLHNAVDAFDADKLKQLIKRKTADVNLADEHGDTALHCAARHGAVDCMRILIDFGCDLTKKNNDNFSPADIAKLDKKADCVRMLEQAGVHPTHA</sequence>
<dbReference type="EMBL" id="BNJQ01000012">
    <property type="protein sequence ID" value="GHP06238.1"/>
    <property type="molecule type" value="Genomic_DNA"/>
</dbReference>
<dbReference type="SMART" id="SM00248">
    <property type="entry name" value="ANK"/>
    <property type="match status" value="3"/>
</dbReference>
<keyword evidence="1" id="KW-0677">Repeat</keyword>
<evidence type="ECO:0000256" key="2">
    <source>
        <dbReference type="ARBA" id="ARBA00023043"/>
    </source>
</evidence>
<evidence type="ECO:0000256" key="3">
    <source>
        <dbReference type="PROSITE-ProRule" id="PRU00023"/>
    </source>
</evidence>
<evidence type="ECO:0000313" key="4">
    <source>
        <dbReference type="EMBL" id="GHP06238.1"/>
    </source>
</evidence>
<dbReference type="Pfam" id="PF12796">
    <property type="entry name" value="Ank_2"/>
    <property type="match status" value="1"/>
</dbReference>
<proteinExistence type="predicted"/>
<dbReference type="PROSITE" id="PS50088">
    <property type="entry name" value="ANK_REPEAT"/>
    <property type="match status" value="1"/>
</dbReference>
<dbReference type="Gene3D" id="1.25.40.20">
    <property type="entry name" value="Ankyrin repeat-containing domain"/>
    <property type="match status" value="1"/>
</dbReference>
<dbReference type="InterPro" id="IPR002110">
    <property type="entry name" value="Ankyrin_rpt"/>
</dbReference>
<dbReference type="PANTHER" id="PTHR24201">
    <property type="entry name" value="ANK_REP_REGION DOMAIN-CONTAINING PROTEIN"/>
    <property type="match status" value="1"/>
</dbReference>
<gene>
    <name evidence="4" type="ORF">PPROV_000498500</name>
</gene>
<dbReference type="Proteomes" id="UP000660262">
    <property type="component" value="Unassembled WGS sequence"/>
</dbReference>
<protein>
    <submittedName>
        <fullName evidence="4">Uncharacterized protein</fullName>
    </submittedName>
</protein>
<accession>A0A830HHA9</accession>
<comment type="caution">
    <text evidence="4">The sequence shown here is derived from an EMBL/GenBank/DDBJ whole genome shotgun (WGS) entry which is preliminary data.</text>
</comment>
<keyword evidence="2 3" id="KW-0040">ANK repeat</keyword>
<dbReference type="OrthoDB" id="194358at2759"/>
<evidence type="ECO:0000256" key="1">
    <source>
        <dbReference type="ARBA" id="ARBA00022737"/>
    </source>
</evidence>
<reference evidence="4" key="1">
    <citation type="submission" date="2020-10" db="EMBL/GenBank/DDBJ databases">
        <title>Unveiling of a novel bifunctional photoreceptor, Dualchrome1, isolated from a cosmopolitan green alga.</title>
        <authorList>
            <person name="Suzuki S."/>
            <person name="Kawachi M."/>
        </authorList>
    </citation>
    <scope>NUCLEOTIDE SEQUENCE</scope>
    <source>
        <strain evidence="4">NIES 2893</strain>
    </source>
</reference>
<keyword evidence="5" id="KW-1185">Reference proteome</keyword>
<name>A0A830HHA9_9CHLO</name>
<dbReference type="InterPro" id="IPR050776">
    <property type="entry name" value="Ank_Repeat/CDKN_Inhibitor"/>
</dbReference>
<dbReference type="SUPFAM" id="SSF48403">
    <property type="entry name" value="Ankyrin repeat"/>
    <property type="match status" value="1"/>
</dbReference>
<feature type="repeat" description="ANK" evidence="3">
    <location>
        <begin position="121"/>
        <end position="153"/>
    </location>
</feature>
<evidence type="ECO:0000313" key="5">
    <source>
        <dbReference type="Proteomes" id="UP000660262"/>
    </source>
</evidence>
<dbReference type="PROSITE" id="PS50297">
    <property type="entry name" value="ANK_REP_REGION"/>
    <property type="match status" value="1"/>
</dbReference>
<dbReference type="AlphaFoldDB" id="A0A830HHA9"/>
<organism evidence="4 5">
    <name type="scientific">Pycnococcus provasolii</name>
    <dbReference type="NCBI Taxonomy" id="41880"/>
    <lineage>
        <taxon>Eukaryota</taxon>
        <taxon>Viridiplantae</taxon>
        <taxon>Chlorophyta</taxon>
        <taxon>Pseudoscourfieldiophyceae</taxon>
        <taxon>Pseudoscourfieldiales</taxon>
        <taxon>Pycnococcaceae</taxon>
        <taxon>Pycnococcus</taxon>
    </lineage>
</organism>